<dbReference type="AlphaFoldDB" id="A0A7Z0D7L8"/>
<accession>A0A7Z0D7L8</accession>
<dbReference type="InterPro" id="IPR050490">
    <property type="entry name" value="Bact_solute-bd_prot1"/>
</dbReference>
<sequence>MKRLGPALVAGALMLTTGCAGFGRLGEQPGITTITVASVNNSQMQDMASLVPEFERTHPGVRVNILFMEENDLRAAATKDVATGGGQYDVMTVGSYEVPIWARNGWLVDLTDPLSSDPAYQVNDLIGPIRQAATYEDRMYVAPFYGESSFLMYRTDVFDEAGLEMPENPTWQQVADLAGQLKSPERAGICMRGKPGWGEAGAILGSMVNTFGGQWYDMNWDAKVNAPGFADATNFYVDLTRNAGEPDPVSYGFTECYNLFSTGGAAMWYDATSAAGALESDDSEVAGKVGYVPAPVVETDQAGWLWSWNLGVNAASTKQQAATDFVKWATSPDYIELVGNEVGWSELPPGTRNSTYRIPEYAEVSSAFGPLTVQTLSEVDPAQPGVAPQPWVGIQYVSIPEFQDVGNQATQAFADALAGRTSTRQALDEAQAIAQRAGEQQRREAGQ</sequence>
<evidence type="ECO:0000256" key="1">
    <source>
        <dbReference type="SAM" id="MobiDB-lite"/>
    </source>
</evidence>
<organism evidence="2 3">
    <name type="scientific">Naumannella cuiyingiana</name>
    <dbReference type="NCBI Taxonomy" id="1347891"/>
    <lineage>
        <taxon>Bacteria</taxon>
        <taxon>Bacillati</taxon>
        <taxon>Actinomycetota</taxon>
        <taxon>Actinomycetes</taxon>
        <taxon>Propionibacteriales</taxon>
        <taxon>Propionibacteriaceae</taxon>
        <taxon>Naumannella</taxon>
    </lineage>
</organism>
<dbReference type="Gene3D" id="3.40.190.10">
    <property type="entry name" value="Periplasmic binding protein-like II"/>
    <property type="match status" value="2"/>
</dbReference>
<proteinExistence type="predicted"/>
<reference evidence="2 3" key="1">
    <citation type="submission" date="2020-07" db="EMBL/GenBank/DDBJ databases">
        <title>Sequencing the genomes of 1000 actinobacteria strains.</title>
        <authorList>
            <person name="Klenk H.-P."/>
        </authorList>
    </citation>
    <scope>NUCLEOTIDE SEQUENCE [LARGE SCALE GENOMIC DNA]</scope>
    <source>
        <strain evidence="2 3">DSM 103164</strain>
    </source>
</reference>
<keyword evidence="3" id="KW-1185">Reference proteome</keyword>
<dbReference type="CDD" id="cd13585">
    <property type="entry name" value="PBP2_TMBP_like"/>
    <property type="match status" value="1"/>
</dbReference>
<gene>
    <name evidence="2" type="ORF">GGQ54_000951</name>
</gene>
<protein>
    <submittedName>
        <fullName evidence="2">Sorbitol/mannitol transport system substrate-binding protein</fullName>
    </submittedName>
</protein>
<dbReference type="SUPFAM" id="SSF53850">
    <property type="entry name" value="Periplasmic binding protein-like II"/>
    <property type="match status" value="1"/>
</dbReference>
<dbReference type="InterPro" id="IPR006059">
    <property type="entry name" value="SBP"/>
</dbReference>
<evidence type="ECO:0000313" key="3">
    <source>
        <dbReference type="Proteomes" id="UP000527616"/>
    </source>
</evidence>
<feature type="region of interest" description="Disordered" evidence="1">
    <location>
        <begin position="428"/>
        <end position="447"/>
    </location>
</feature>
<dbReference type="PROSITE" id="PS51257">
    <property type="entry name" value="PROKAR_LIPOPROTEIN"/>
    <property type="match status" value="1"/>
</dbReference>
<dbReference type="Proteomes" id="UP000527616">
    <property type="component" value="Unassembled WGS sequence"/>
</dbReference>
<dbReference type="RefSeq" id="WP_343045853.1">
    <property type="nucleotide sequence ID" value="NZ_JACBZS010000001.1"/>
</dbReference>
<name>A0A7Z0D7L8_9ACTN</name>
<comment type="caution">
    <text evidence="2">The sequence shown here is derived from an EMBL/GenBank/DDBJ whole genome shotgun (WGS) entry which is preliminary data.</text>
</comment>
<dbReference type="EMBL" id="JACBZS010000001">
    <property type="protein sequence ID" value="NYI70391.1"/>
    <property type="molecule type" value="Genomic_DNA"/>
</dbReference>
<dbReference type="PANTHER" id="PTHR43649">
    <property type="entry name" value="ARABINOSE-BINDING PROTEIN-RELATED"/>
    <property type="match status" value="1"/>
</dbReference>
<dbReference type="PANTHER" id="PTHR43649:SF12">
    <property type="entry name" value="DIACETYLCHITOBIOSE BINDING PROTEIN DASA"/>
    <property type="match status" value="1"/>
</dbReference>
<dbReference type="Pfam" id="PF01547">
    <property type="entry name" value="SBP_bac_1"/>
    <property type="match status" value="1"/>
</dbReference>
<evidence type="ECO:0000313" key="2">
    <source>
        <dbReference type="EMBL" id="NYI70391.1"/>
    </source>
</evidence>